<dbReference type="Proteomes" id="UP001196413">
    <property type="component" value="Unassembled WGS sequence"/>
</dbReference>
<feature type="compositionally biased region" description="Basic and acidic residues" evidence="1">
    <location>
        <begin position="60"/>
        <end position="84"/>
    </location>
</feature>
<accession>A0AAD5QPJ1</accession>
<name>A0AAD5QPJ1_PARTN</name>
<protein>
    <submittedName>
        <fullName evidence="2">Uncharacterized protein</fullName>
    </submittedName>
</protein>
<dbReference type="EMBL" id="JAHQIW010003251">
    <property type="protein sequence ID" value="KAJ1357882.1"/>
    <property type="molecule type" value="Genomic_DNA"/>
</dbReference>
<organism evidence="2 3">
    <name type="scientific">Parelaphostrongylus tenuis</name>
    <name type="common">Meningeal worm</name>
    <dbReference type="NCBI Taxonomy" id="148309"/>
    <lineage>
        <taxon>Eukaryota</taxon>
        <taxon>Metazoa</taxon>
        <taxon>Ecdysozoa</taxon>
        <taxon>Nematoda</taxon>
        <taxon>Chromadorea</taxon>
        <taxon>Rhabditida</taxon>
        <taxon>Rhabditina</taxon>
        <taxon>Rhabditomorpha</taxon>
        <taxon>Strongyloidea</taxon>
        <taxon>Metastrongylidae</taxon>
        <taxon>Parelaphostrongylus</taxon>
    </lineage>
</organism>
<evidence type="ECO:0000313" key="2">
    <source>
        <dbReference type="EMBL" id="KAJ1357882.1"/>
    </source>
</evidence>
<evidence type="ECO:0000256" key="1">
    <source>
        <dbReference type="SAM" id="MobiDB-lite"/>
    </source>
</evidence>
<comment type="caution">
    <text evidence="2">The sequence shown here is derived from an EMBL/GenBank/DDBJ whole genome shotgun (WGS) entry which is preliminary data.</text>
</comment>
<evidence type="ECO:0000313" key="3">
    <source>
        <dbReference type="Proteomes" id="UP001196413"/>
    </source>
</evidence>
<feature type="compositionally biased region" description="Basic and acidic residues" evidence="1">
    <location>
        <begin position="91"/>
        <end position="124"/>
    </location>
</feature>
<sequence>QNKKLRCEYVLLCWCYLLFFWLSKANRLVIENDIRTVIVITKAHGEREVDEDSRATGYKNDNERHKETRDRERGMEKKDRQKEEESSEEKDENKEKKRNETSEIKIPKRFRRTLELTKAKELNEGQHQPLEVKPAPRKNK</sequence>
<gene>
    <name evidence="2" type="ORF">KIN20_016140</name>
</gene>
<keyword evidence="3" id="KW-1185">Reference proteome</keyword>
<dbReference type="AlphaFoldDB" id="A0AAD5QPJ1"/>
<feature type="region of interest" description="Disordered" evidence="1">
    <location>
        <begin position="45"/>
        <end position="140"/>
    </location>
</feature>
<proteinExistence type="predicted"/>
<reference evidence="2" key="1">
    <citation type="submission" date="2021-06" db="EMBL/GenBank/DDBJ databases">
        <title>Parelaphostrongylus tenuis whole genome reference sequence.</title>
        <authorList>
            <person name="Garwood T.J."/>
            <person name="Larsen P.A."/>
            <person name="Fountain-Jones N.M."/>
            <person name="Garbe J.R."/>
            <person name="Macchietto M.G."/>
            <person name="Kania S.A."/>
            <person name="Gerhold R.W."/>
            <person name="Richards J.E."/>
            <person name="Wolf T.M."/>
        </authorList>
    </citation>
    <scope>NUCLEOTIDE SEQUENCE</scope>
    <source>
        <strain evidence="2">MNPRO001-30</strain>
        <tissue evidence="2">Meninges</tissue>
    </source>
</reference>
<feature type="non-terminal residue" evidence="2">
    <location>
        <position position="140"/>
    </location>
</feature>